<organism evidence="20 21">
    <name type="scientific">Papaver somniferum</name>
    <name type="common">Opium poppy</name>
    <dbReference type="NCBI Taxonomy" id="3469"/>
    <lineage>
        <taxon>Eukaryota</taxon>
        <taxon>Viridiplantae</taxon>
        <taxon>Streptophyta</taxon>
        <taxon>Embryophyta</taxon>
        <taxon>Tracheophyta</taxon>
        <taxon>Spermatophyta</taxon>
        <taxon>Magnoliopsida</taxon>
        <taxon>Ranunculales</taxon>
        <taxon>Papaveraceae</taxon>
        <taxon>Papaveroideae</taxon>
        <taxon>Papaver</taxon>
    </lineage>
</organism>
<feature type="binding site" evidence="17">
    <location>
        <position position="50"/>
    </location>
    <ligand>
        <name>[2Fe-2S] cluster</name>
        <dbReference type="ChEBI" id="CHEBI:190135"/>
        <label>1</label>
    </ligand>
</feature>
<evidence type="ECO:0000256" key="4">
    <source>
        <dbReference type="ARBA" id="ARBA00022630"/>
    </source>
</evidence>
<dbReference type="Gene3D" id="3.30.390.50">
    <property type="entry name" value="CO dehydrogenase flavoprotein, C-terminal domain"/>
    <property type="match status" value="1"/>
</dbReference>
<dbReference type="InterPro" id="IPR000674">
    <property type="entry name" value="Ald_Oxase/Xan_DH_a/b"/>
</dbReference>
<dbReference type="InterPro" id="IPR036318">
    <property type="entry name" value="FAD-bd_PCMH-like_sf"/>
</dbReference>
<dbReference type="SUPFAM" id="SSF56003">
    <property type="entry name" value="Molybdenum cofactor-binding domain"/>
    <property type="match status" value="1"/>
</dbReference>
<dbReference type="SMART" id="SM01008">
    <property type="entry name" value="Ald_Xan_dh_C"/>
    <property type="match status" value="1"/>
</dbReference>
<keyword evidence="9" id="KW-0560">Oxidoreductase</keyword>
<accession>A0A4Y7IY90</accession>
<dbReference type="PROSITE" id="PS00197">
    <property type="entry name" value="2FE2S_FER_1"/>
    <property type="match status" value="1"/>
</dbReference>
<dbReference type="Pfam" id="PF03450">
    <property type="entry name" value="CO_deh_flav_C"/>
    <property type="match status" value="1"/>
</dbReference>
<comment type="cofactor">
    <cofactor evidence="17">
        <name>[2Fe-2S] cluster</name>
        <dbReference type="ChEBI" id="CHEBI:190135"/>
    </cofactor>
    <text evidence="17">Binds 2 [2Fe-2S] clusters.</text>
</comment>
<evidence type="ECO:0000256" key="11">
    <source>
        <dbReference type="ARBA" id="ARBA00023014"/>
    </source>
</evidence>
<feature type="binding site" evidence="17">
    <location>
        <position position="1122"/>
    </location>
    <ligand>
        <name>Mo-molybdopterin</name>
        <dbReference type="ChEBI" id="CHEBI:71302"/>
    </ligand>
    <ligandPart>
        <name>Mo</name>
        <dbReference type="ChEBI" id="CHEBI:28685"/>
    </ligandPart>
</feature>
<feature type="binding site" evidence="17">
    <location>
        <position position="804"/>
    </location>
    <ligand>
        <name>Mo-molybdopterin</name>
        <dbReference type="ChEBI" id="CHEBI:71302"/>
    </ligand>
    <ligandPart>
        <name>Mo</name>
        <dbReference type="ChEBI" id="CHEBI:28685"/>
    </ligandPart>
</feature>
<feature type="domain" description="2Fe-2S ferredoxin-type" evidence="18">
    <location>
        <begin position="5"/>
        <end position="93"/>
    </location>
</feature>
<dbReference type="Pfam" id="PF00111">
    <property type="entry name" value="Fer2"/>
    <property type="match status" value="1"/>
</dbReference>
<dbReference type="PANTHER" id="PTHR11908:SF132">
    <property type="entry name" value="ALDEHYDE OXIDASE 1-RELATED"/>
    <property type="match status" value="1"/>
</dbReference>
<dbReference type="InterPro" id="IPR016167">
    <property type="entry name" value="FAD-bd_PCMH_sub1"/>
</dbReference>
<evidence type="ECO:0000256" key="5">
    <source>
        <dbReference type="ARBA" id="ARBA00022714"/>
    </source>
</evidence>
<dbReference type="InterPro" id="IPR036884">
    <property type="entry name" value="2Fe-2S-bd_dom_sf"/>
</dbReference>
<keyword evidence="11 17" id="KW-0411">Iron-sulfur</keyword>
<dbReference type="FunFam" id="3.30.390.50:FF:000003">
    <property type="entry name" value="Aldehyde oxidase1"/>
    <property type="match status" value="1"/>
</dbReference>
<evidence type="ECO:0000259" key="18">
    <source>
        <dbReference type="PROSITE" id="PS51085"/>
    </source>
</evidence>
<dbReference type="Pfam" id="PF20256">
    <property type="entry name" value="MoCoBD_2"/>
    <property type="match status" value="1"/>
</dbReference>
<dbReference type="InterPro" id="IPR016166">
    <property type="entry name" value="FAD-bd_PCMH"/>
</dbReference>
<keyword evidence="4" id="KW-0285">Flavoprotein</keyword>
<dbReference type="PROSITE" id="PS51085">
    <property type="entry name" value="2FE2S_FER_2"/>
    <property type="match status" value="1"/>
</dbReference>
<feature type="binding site" evidence="16">
    <location>
        <position position="369"/>
    </location>
    <ligand>
        <name>FAD</name>
        <dbReference type="ChEBI" id="CHEBI:57692"/>
    </ligand>
</feature>
<dbReference type="InterPro" id="IPR036856">
    <property type="entry name" value="Ald_Oxase/Xan_DH_a/b_sf"/>
</dbReference>
<comment type="cofactor">
    <cofactor evidence="17">
        <name>Mo-molybdopterin</name>
        <dbReference type="ChEBI" id="CHEBI:71302"/>
    </cofactor>
    <text evidence="17">Binds 1 Mo-molybdopterin (Mo-MPT) cofactor per subunit.</text>
</comment>
<dbReference type="InterPro" id="IPR008274">
    <property type="entry name" value="AldOxase/xan_DH_MoCoBD1"/>
</dbReference>
<dbReference type="InterPro" id="IPR002888">
    <property type="entry name" value="2Fe-2S-bd"/>
</dbReference>
<feature type="binding site" evidence="16">
    <location>
        <position position="437"/>
    </location>
    <ligand>
        <name>FAD</name>
        <dbReference type="ChEBI" id="CHEBI:57692"/>
    </ligand>
</feature>
<dbReference type="OrthoDB" id="8300278at2759"/>
<evidence type="ECO:0000256" key="1">
    <source>
        <dbReference type="ARBA" id="ARBA00001974"/>
    </source>
</evidence>
<feature type="binding site" evidence="16">
    <location>
        <begin position="353"/>
        <end position="357"/>
    </location>
    <ligand>
        <name>FAD</name>
        <dbReference type="ChEBI" id="CHEBI:57692"/>
    </ligand>
</feature>
<dbReference type="InterPro" id="IPR036010">
    <property type="entry name" value="2Fe-2S_ferredoxin-like_sf"/>
</dbReference>
<gene>
    <name evidence="20" type="ORF">C5167_011990</name>
</gene>
<dbReference type="Gene3D" id="3.10.20.30">
    <property type="match status" value="1"/>
</dbReference>
<keyword evidence="5 17" id="KW-0001">2Fe-2S</keyword>
<keyword evidence="8" id="KW-0937">Abscisic acid biosynthesis</keyword>
<dbReference type="FunFam" id="1.10.150.120:FF:000006">
    <property type="entry name" value="Aldehyde oxidase"/>
    <property type="match status" value="1"/>
</dbReference>
<dbReference type="STRING" id="3469.A0A4Y7IY90"/>
<evidence type="ECO:0000313" key="21">
    <source>
        <dbReference type="Proteomes" id="UP000316621"/>
    </source>
</evidence>
<dbReference type="GO" id="GO:0071949">
    <property type="term" value="F:FAD binding"/>
    <property type="evidence" value="ECO:0007669"/>
    <property type="project" value="InterPro"/>
</dbReference>
<evidence type="ECO:0000256" key="9">
    <source>
        <dbReference type="ARBA" id="ARBA00023002"/>
    </source>
</evidence>
<feature type="binding site" evidence="17">
    <location>
        <position position="75"/>
    </location>
    <ligand>
        <name>[2Fe-2S] cluster</name>
        <dbReference type="ChEBI" id="CHEBI:190135"/>
        <label>1</label>
    </ligand>
</feature>
<dbReference type="Pfam" id="PF02738">
    <property type="entry name" value="MoCoBD_1"/>
    <property type="match status" value="1"/>
</dbReference>
<dbReference type="Gene3D" id="3.90.1170.50">
    <property type="entry name" value="Aldehyde oxidase/xanthine dehydrogenase, a/b hammerhead"/>
    <property type="match status" value="1"/>
</dbReference>
<dbReference type="Gramene" id="RZC53146">
    <property type="protein sequence ID" value="RZC53146"/>
    <property type="gene ID" value="C5167_011990"/>
</dbReference>
<dbReference type="SMART" id="SM01092">
    <property type="entry name" value="CO_deh_flav_C"/>
    <property type="match status" value="1"/>
</dbReference>
<keyword evidence="21" id="KW-1185">Reference proteome</keyword>
<dbReference type="SUPFAM" id="SSF56176">
    <property type="entry name" value="FAD-binding/transporter-associated domain-like"/>
    <property type="match status" value="1"/>
</dbReference>
<evidence type="ECO:0000256" key="10">
    <source>
        <dbReference type="ARBA" id="ARBA00023004"/>
    </source>
</evidence>
<dbReference type="InterPro" id="IPR012675">
    <property type="entry name" value="Beta-grasp_dom_sf"/>
</dbReference>
<dbReference type="GO" id="GO:0004031">
    <property type="term" value="F:aldehyde oxidase activity"/>
    <property type="evidence" value="ECO:0007669"/>
    <property type="project" value="UniProtKB-ARBA"/>
</dbReference>
<dbReference type="GO" id="GO:0051537">
    <property type="term" value="F:2 iron, 2 sulfur cluster binding"/>
    <property type="evidence" value="ECO:0007669"/>
    <property type="project" value="UniProtKB-KW"/>
</dbReference>
<dbReference type="InterPro" id="IPR006058">
    <property type="entry name" value="2Fe2S_fd_BS"/>
</dbReference>
<evidence type="ECO:0000256" key="14">
    <source>
        <dbReference type="ARBA" id="ARBA00034078"/>
    </source>
</evidence>
<evidence type="ECO:0000256" key="13">
    <source>
        <dbReference type="ARBA" id="ARBA00023070"/>
    </source>
</evidence>
<dbReference type="SUPFAM" id="SSF55447">
    <property type="entry name" value="CO dehydrogenase flavoprotein C-terminal domain-like"/>
    <property type="match status" value="1"/>
</dbReference>
<evidence type="ECO:0000256" key="2">
    <source>
        <dbReference type="ARBA" id="ARBA00006849"/>
    </source>
</evidence>
<dbReference type="PIRSF" id="PIRSF000127">
    <property type="entry name" value="Xanthine_DH"/>
    <property type="match status" value="1"/>
</dbReference>
<feature type="binding site" evidence="17">
    <location>
        <position position="53"/>
    </location>
    <ligand>
        <name>[2Fe-2S] cluster</name>
        <dbReference type="ChEBI" id="CHEBI:190135"/>
        <label>1</label>
    </ligand>
</feature>
<dbReference type="FunFam" id="3.10.20.30:FF:000012">
    <property type="entry name" value="Xanthine dehydrogenase/oxidase"/>
    <property type="match status" value="1"/>
</dbReference>
<dbReference type="Gene3D" id="1.10.150.120">
    <property type="entry name" value="[2Fe-2S]-binding domain"/>
    <property type="match status" value="1"/>
</dbReference>
<dbReference type="InterPro" id="IPR036683">
    <property type="entry name" value="CO_DH_flav_C_dom_sf"/>
</dbReference>
<feature type="binding site" evidence="17">
    <location>
        <position position="162"/>
    </location>
    <ligand>
        <name>[2Fe-2S] cluster</name>
        <dbReference type="ChEBI" id="CHEBI:190135"/>
        <label>2</label>
    </ligand>
</feature>
<feature type="binding site" evidence="17">
    <location>
        <position position="118"/>
    </location>
    <ligand>
        <name>[2Fe-2S] cluster</name>
        <dbReference type="ChEBI" id="CHEBI:190135"/>
        <label>2</label>
    </ligand>
</feature>
<dbReference type="PANTHER" id="PTHR11908">
    <property type="entry name" value="XANTHINE DEHYDROGENASE"/>
    <property type="match status" value="1"/>
</dbReference>
<evidence type="ECO:0000256" key="15">
    <source>
        <dbReference type="PIRSR" id="PIRSR000127-1"/>
    </source>
</evidence>
<dbReference type="SUPFAM" id="SSF54292">
    <property type="entry name" value="2Fe-2S ferredoxin-like"/>
    <property type="match status" value="1"/>
</dbReference>
<evidence type="ECO:0000259" key="19">
    <source>
        <dbReference type="PROSITE" id="PS51387"/>
    </source>
</evidence>
<dbReference type="SUPFAM" id="SSF54665">
    <property type="entry name" value="CO dehydrogenase molybdoprotein N-domain-like"/>
    <property type="match status" value="1"/>
</dbReference>
<dbReference type="InterPro" id="IPR016169">
    <property type="entry name" value="FAD-bd_PCMH_sub2"/>
</dbReference>
<evidence type="ECO:0000256" key="6">
    <source>
        <dbReference type="ARBA" id="ARBA00022723"/>
    </source>
</evidence>
<evidence type="ECO:0000256" key="3">
    <source>
        <dbReference type="ARBA" id="ARBA00022505"/>
    </source>
</evidence>
<keyword evidence="13" id="KW-0073">Auxin biosynthesis</keyword>
<evidence type="ECO:0000313" key="20">
    <source>
        <dbReference type="EMBL" id="RZC53146.1"/>
    </source>
</evidence>
<proteinExistence type="inferred from homology"/>
<feature type="active site" description="Proton acceptor" evidence="15">
    <location>
        <position position="1298"/>
    </location>
</feature>
<sequence>MDNTDKLVFAFNGERIELSHANDHSTTLLEFIRTQTDFTGTKLSCGEGGCGACVVLLSKYDPVREKVEDFTVSSCLTLLSSINGCSITTTEGLGNIKDGFHTIHKRMSGFHASQCGFCTPGMCMSLFSALVNAEKTQAPNLRPGFSKLTESEAEKAISGNLCRCTGYRPIADACKSFAADVDMEDLGLNSFWKKGESESEKIGKLPSYDPGNEISTFPEFLKSEIKSKILRDLKGQCWYNPVSIEELEHLMESVESENGTGFKLVVGNTSTGYYKEVDHYNNYINLRYIPELLMILSDKAGIEIGAAVTISGAIQALEEGAKNGPSSTGNLVFSKIADHMKKVASEFVRNSASLGGNLVMAQRRQFPSDIATILLGAGSSLIILSDSKRMKVTLEAFLSSPPSNTKTVILSIRIPSWAPMNSFCSQSGSRLMFETYRAAPRPLGNALAYLNAAFLAEVSLSKISGCSVLERLQLAFGAYGTKHAIRARKVEEFLIGKSLSKGVLFDAINILRATIIPDEGTSSPAYRSSLAVSFLFDFLHPLTEVSTAIRNDGLTRCTDSSVVTATKCNNSFDQGSHVKKGCFLSSGKQVIEVSSEFDPVGQPTKKVGAENQASGEAVFVDDIPSPKDCLHGAMICSKMALARIKNVELKSLPSPDGVVKVISLGDVPKGGENIGGNNIFGTEPLFADGLAEFAGQILGFVVADTQKHADVAADGAVVEYDAKNLEPPILSVEDAVARSSFFEVPPSFAPKQVGDFSKGMSDADHRIISAEIKLGSQYFFYMETQTALAVPDEDNCMVVYSSTQDPENTQIVIAKCLGLPEHNVRVITRRVGGGFGGKNVKSMPVAAACALAAHKLRRPVRAYLNRKIDMLMAGGRHPMKINYSVGFKSDGKITALHLDILINAGVFRDYSPIIPSYMVDSLKKYDWGALSFDIKICKTNLSSKTIMRAPGEVQASFICEAVVEHVASFLSLEVDAVRTRNIHTYESLMLFYQDTPGEPHEYTMPSILDRLAISSRFHQRVEEVRQFNIRNKWIKRGISRVPIFHVAKVRAAPGRVSILNDGSVVVEVGGIELGQGLWTKVKQMAAFGLSPILGDGSKDLLEQVRVIQTDTLSMVQGGFTAGSTTSESSCEAVRLCCAALVERLNALKERLPQKTGPVSWDTLIVQAHLQSVNLSASTYYVPDLGSVRYLNYGAAVSEVEIDLLTGATSILQTDLIYDCGQSLNPAVDLGQIEGSFVQGVGFFMTEEYLTNSEGLVVSDGTWNYKIPTIDTIPGQFNVEILNSRPHKKRVLSSKASGEPPLLMAASVHCATRDAIKEARKQVLSWSGSESGSEASAYNSIFQMEVPATMPVVKELCGLDNVERYLKSSVASRC</sequence>
<protein>
    <recommendedName>
        <fullName evidence="22">FAD-binding PCMH-type domain-containing protein</fullName>
    </recommendedName>
</protein>
<keyword evidence="6 17" id="KW-0479">Metal-binding</keyword>
<dbReference type="GO" id="GO:0005506">
    <property type="term" value="F:iron ion binding"/>
    <property type="evidence" value="ECO:0007669"/>
    <property type="project" value="InterPro"/>
</dbReference>
<comment type="cofactor">
    <cofactor evidence="14">
        <name>[2Fe-2S] cluster</name>
        <dbReference type="ChEBI" id="CHEBI:190135"/>
    </cofactor>
</comment>
<evidence type="ECO:0008006" key="22">
    <source>
        <dbReference type="Google" id="ProtNLM"/>
    </source>
</evidence>
<feature type="binding site" evidence="17">
    <location>
        <position position="164"/>
    </location>
    <ligand>
        <name>[2Fe-2S] cluster</name>
        <dbReference type="ChEBI" id="CHEBI:190135"/>
        <label>2</label>
    </ligand>
</feature>
<keyword evidence="3 17" id="KW-0500">Molybdenum</keyword>
<keyword evidence="10 17" id="KW-0408">Iron</keyword>
<dbReference type="Pfam" id="PF01799">
    <property type="entry name" value="Fer2_2"/>
    <property type="match status" value="1"/>
</dbReference>
<evidence type="ECO:0000256" key="16">
    <source>
        <dbReference type="PIRSR" id="PIRSR000127-2"/>
    </source>
</evidence>
<feature type="binding site" evidence="17">
    <location>
        <position position="45"/>
    </location>
    <ligand>
        <name>[2Fe-2S] cluster</name>
        <dbReference type="ChEBI" id="CHEBI:190135"/>
        <label>1</label>
    </ligand>
</feature>
<dbReference type="Gene3D" id="3.30.465.10">
    <property type="match status" value="1"/>
</dbReference>
<dbReference type="Pfam" id="PF01315">
    <property type="entry name" value="Ald_Xan_dh_C"/>
    <property type="match status" value="1"/>
</dbReference>
<dbReference type="InterPro" id="IPR016208">
    <property type="entry name" value="Ald_Oxase/xanthine_DH-like"/>
</dbReference>
<dbReference type="Proteomes" id="UP000316621">
    <property type="component" value="Chromosome 3"/>
</dbReference>
<dbReference type="OMA" id="IPGPNYV"/>
<evidence type="ECO:0000256" key="17">
    <source>
        <dbReference type="PIRSR" id="PIRSR000127-3"/>
    </source>
</evidence>
<dbReference type="FunFam" id="3.30.365.10:FF:000001">
    <property type="entry name" value="Xanthine dehydrogenase oxidase"/>
    <property type="match status" value="1"/>
</dbReference>
<comment type="cofactor">
    <cofactor evidence="1 16">
        <name>FAD</name>
        <dbReference type="ChEBI" id="CHEBI:57692"/>
    </cofactor>
</comment>
<dbReference type="GO" id="GO:0009688">
    <property type="term" value="P:abscisic acid biosynthetic process"/>
    <property type="evidence" value="ECO:0007669"/>
    <property type="project" value="UniProtKB-KW"/>
</dbReference>
<feature type="binding site" evidence="17">
    <location>
        <position position="948"/>
    </location>
    <ligand>
        <name>Mo-molybdopterin</name>
        <dbReference type="ChEBI" id="CHEBI:71302"/>
    </ligand>
    <ligandPart>
        <name>Mo</name>
        <dbReference type="ChEBI" id="CHEBI:28685"/>
    </ligandPart>
</feature>
<reference evidence="20 21" key="1">
    <citation type="journal article" date="2018" name="Science">
        <title>The opium poppy genome and morphinan production.</title>
        <authorList>
            <person name="Guo L."/>
            <person name="Winzer T."/>
            <person name="Yang X."/>
            <person name="Li Y."/>
            <person name="Ning Z."/>
            <person name="He Z."/>
            <person name="Teodor R."/>
            <person name="Lu Y."/>
            <person name="Bowser T.A."/>
            <person name="Graham I.A."/>
            <person name="Ye K."/>
        </authorList>
    </citation>
    <scope>NUCLEOTIDE SEQUENCE [LARGE SCALE GENOMIC DNA]</scope>
    <source>
        <strain evidence="21">cv. HN1</strain>
        <tissue evidence="20">Leaves</tissue>
    </source>
</reference>
<keyword evidence="12" id="KW-0520">NAD</keyword>
<dbReference type="InterPro" id="IPR001041">
    <property type="entry name" value="2Fe-2S_ferredoxin-type"/>
</dbReference>
<keyword evidence="7 16" id="KW-0274">FAD</keyword>
<evidence type="ECO:0000256" key="7">
    <source>
        <dbReference type="ARBA" id="ARBA00022827"/>
    </source>
</evidence>
<dbReference type="EMBL" id="CM010717">
    <property type="protein sequence ID" value="RZC53146.1"/>
    <property type="molecule type" value="Genomic_DNA"/>
</dbReference>
<dbReference type="CDD" id="cd00207">
    <property type="entry name" value="fer2"/>
    <property type="match status" value="1"/>
</dbReference>
<dbReference type="InterPro" id="IPR005107">
    <property type="entry name" value="CO_DH_flav_C"/>
</dbReference>
<dbReference type="SUPFAM" id="SSF47741">
    <property type="entry name" value="CO dehydrogenase ISP C-domain like"/>
    <property type="match status" value="1"/>
</dbReference>
<name>A0A4Y7IY90_PAPSO</name>
<dbReference type="InterPro" id="IPR046867">
    <property type="entry name" value="AldOxase/xan_DH_MoCoBD2"/>
</dbReference>
<dbReference type="Gene3D" id="3.30.365.10">
    <property type="entry name" value="Aldehyde oxidase/xanthine dehydrogenase, molybdopterin binding domain"/>
    <property type="match status" value="4"/>
</dbReference>
<dbReference type="PROSITE" id="PS51387">
    <property type="entry name" value="FAD_PCMH"/>
    <property type="match status" value="1"/>
</dbReference>
<dbReference type="Gene3D" id="3.30.43.10">
    <property type="entry name" value="Uridine Diphospho-n-acetylenolpyruvylglucosamine Reductase, domain 2"/>
    <property type="match status" value="1"/>
</dbReference>
<feature type="binding site" evidence="17">
    <location>
        <position position="835"/>
    </location>
    <ligand>
        <name>Mo-molybdopterin</name>
        <dbReference type="ChEBI" id="CHEBI:71302"/>
    </ligand>
    <ligandPart>
        <name>Mo</name>
        <dbReference type="ChEBI" id="CHEBI:28685"/>
    </ligandPart>
</feature>
<evidence type="ECO:0000256" key="8">
    <source>
        <dbReference type="ARBA" id="ARBA00022865"/>
    </source>
</evidence>
<dbReference type="InterPro" id="IPR002346">
    <property type="entry name" value="Mopterin_DH_FAD-bd"/>
</dbReference>
<feature type="binding site" evidence="17">
    <location>
        <position position="115"/>
    </location>
    <ligand>
        <name>[2Fe-2S] cluster</name>
        <dbReference type="ChEBI" id="CHEBI:190135"/>
        <label>2</label>
    </ligand>
</feature>
<dbReference type="Pfam" id="PF00941">
    <property type="entry name" value="FAD_binding_5"/>
    <property type="match status" value="1"/>
</dbReference>
<feature type="domain" description="FAD-binding PCMH-type" evidence="19">
    <location>
        <begin position="231"/>
        <end position="419"/>
    </location>
</feature>
<dbReference type="GO" id="GO:0009851">
    <property type="term" value="P:auxin biosynthetic process"/>
    <property type="evidence" value="ECO:0007669"/>
    <property type="project" value="UniProtKB-KW"/>
</dbReference>
<comment type="similarity">
    <text evidence="2">Belongs to the xanthine dehydrogenase family.</text>
</comment>
<dbReference type="InterPro" id="IPR037165">
    <property type="entry name" value="AldOxase/xan_DH_Mopterin-bd_sf"/>
</dbReference>
<evidence type="ECO:0000256" key="12">
    <source>
        <dbReference type="ARBA" id="ARBA00023027"/>
    </source>
</evidence>